<dbReference type="CDD" id="cd02440">
    <property type="entry name" value="AdoMet_MTases"/>
    <property type="match status" value="1"/>
</dbReference>
<evidence type="ECO:0000256" key="1">
    <source>
        <dbReference type="ARBA" id="ARBA00022603"/>
    </source>
</evidence>
<sequence>MSTGESVRKLIDKAHEFNESLFKELSEGKISEDEWFEINSQYFTEHYLASDNPRGQSGHGGNEHGYFHSHQMLIDVIHKSGTIIDVGCANGYLLESLHRWVTALGYYKLTCHGLDISQGLIELAKKRLPEWSNHFYTGNAVSWTPKEKFDFVCVKELDYAVPGKQQMFLEHLLEHFVKPSGRLILGPYSEETSTSTRYGLVSSWGYKPTGCIERSNHKHVDISRRLLWWDT</sequence>
<accession>A0ABT1YL87</accession>
<dbReference type="InterPro" id="IPR029063">
    <property type="entry name" value="SAM-dependent_MTases_sf"/>
</dbReference>
<dbReference type="GO" id="GO:0032259">
    <property type="term" value="P:methylation"/>
    <property type="evidence" value="ECO:0007669"/>
    <property type="project" value="UniProtKB-KW"/>
</dbReference>
<evidence type="ECO:0000313" key="6">
    <source>
        <dbReference type="Proteomes" id="UP001300012"/>
    </source>
</evidence>
<reference evidence="5 6" key="1">
    <citation type="submission" date="2022-08" db="EMBL/GenBank/DDBJ databases">
        <title>Paenibacillus endoradicis sp. nov., Paenibacillus radicibacter sp. nov and Paenibacillus pararadicis sp. nov., three cold-adapted plant growth-promoting bacteria isolated from root of Larix gmelinii in Great Khingan.</title>
        <authorList>
            <person name="Xue H."/>
        </authorList>
    </citation>
    <scope>NUCLEOTIDE SEQUENCE [LARGE SCALE GENOMIC DNA]</scope>
    <source>
        <strain evidence="5 6">N5-1-1-5</strain>
    </source>
</reference>
<dbReference type="Pfam" id="PF13649">
    <property type="entry name" value="Methyltransf_25"/>
    <property type="match status" value="1"/>
</dbReference>
<keyword evidence="2" id="KW-0808">Transferase</keyword>
<dbReference type="RefSeq" id="WP_258214756.1">
    <property type="nucleotide sequence ID" value="NZ_JANQBD010000013.1"/>
</dbReference>
<evidence type="ECO:0000313" key="5">
    <source>
        <dbReference type="EMBL" id="MCR8633179.1"/>
    </source>
</evidence>
<dbReference type="EMBL" id="JANQBD010000013">
    <property type="protein sequence ID" value="MCR8633179.1"/>
    <property type="molecule type" value="Genomic_DNA"/>
</dbReference>
<evidence type="ECO:0000256" key="3">
    <source>
        <dbReference type="ARBA" id="ARBA00022691"/>
    </source>
</evidence>
<protein>
    <submittedName>
        <fullName evidence="5">Class I SAM-dependent methyltransferase</fullName>
    </submittedName>
</protein>
<gene>
    <name evidence="5" type="ORF">NV381_18415</name>
</gene>
<keyword evidence="3" id="KW-0949">S-adenosyl-L-methionine</keyword>
<organism evidence="5 6">
    <name type="scientific">Paenibacillus radicis</name>
    <name type="common">ex Xue et al. 2023</name>
    <dbReference type="NCBI Taxonomy" id="2972489"/>
    <lineage>
        <taxon>Bacteria</taxon>
        <taxon>Bacillati</taxon>
        <taxon>Bacillota</taxon>
        <taxon>Bacilli</taxon>
        <taxon>Bacillales</taxon>
        <taxon>Paenibacillaceae</taxon>
        <taxon>Paenibacillus</taxon>
    </lineage>
</organism>
<name>A0ABT1YL87_9BACL</name>
<feature type="domain" description="Methyltransferase" evidence="4">
    <location>
        <begin position="83"/>
        <end position="174"/>
    </location>
</feature>
<keyword evidence="1 5" id="KW-0489">Methyltransferase</keyword>
<evidence type="ECO:0000259" key="4">
    <source>
        <dbReference type="Pfam" id="PF13649"/>
    </source>
</evidence>
<dbReference type="Gene3D" id="3.40.50.150">
    <property type="entry name" value="Vaccinia Virus protein VP39"/>
    <property type="match status" value="1"/>
</dbReference>
<dbReference type="SUPFAM" id="SSF53335">
    <property type="entry name" value="S-adenosyl-L-methionine-dependent methyltransferases"/>
    <property type="match status" value="1"/>
</dbReference>
<dbReference type="GO" id="GO:0008168">
    <property type="term" value="F:methyltransferase activity"/>
    <property type="evidence" value="ECO:0007669"/>
    <property type="project" value="UniProtKB-KW"/>
</dbReference>
<evidence type="ECO:0000256" key="2">
    <source>
        <dbReference type="ARBA" id="ARBA00022679"/>
    </source>
</evidence>
<dbReference type="InterPro" id="IPR041698">
    <property type="entry name" value="Methyltransf_25"/>
</dbReference>
<dbReference type="PANTHER" id="PTHR43464">
    <property type="entry name" value="METHYLTRANSFERASE"/>
    <property type="match status" value="1"/>
</dbReference>
<comment type="caution">
    <text evidence="5">The sequence shown here is derived from an EMBL/GenBank/DDBJ whole genome shotgun (WGS) entry which is preliminary data.</text>
</comment>
<dbReference type="PANTHER" id="PTHR43464:SF19">
    <property type="entry name" value="UBIQUINONE BIOSYNTHESIS O-METHYLTRANSFERASE, MITOCHONDRIAL"/>
    <property type="match status" value="1"/>
</dbReference>
<proteinExistence type="predicted"/>
<dbReference type="Proteomes" id="UP001300012">
    <property type="component" value="Unassembled WGS sequence"/>
</dbReference>
<keyword evidence="6" id="KW-1185">Reference proteome</keyword>